<feature type="domain" description="DEAD-box RNA helicase Q" evidence="9">
    <location>
        <begin position="24"/>
        <end position="52"/>
    </location>
</feature>
<dbReference type="Proteomes" id="UP000235965">
    <property type="component" value="Unassembled WGS sequence"/>
</dbReference>
<evidence type="ECO:0000259" key="7">
    <source>
        <dbReference type="PROSITE" id="PS51192"/>
    </source>
</evidence>
<organism evidence="10 11">
    <name type="scientific">Cryptotermes secundus</name>
    <dbReference type="NCBI Taxonomy" id="105785"/>
    <lineage>
        <taxon>Eukaryota</taxon>
        <taxon>Metazoa</taxon>
        <taxon>Ecdysozoa</taxon>
        <taxon>Arthropoda</taxon>
        <taxon>Hexapoda</taxon>
        <taxon>Insecta</taxon>
        <taxon>Pterygota</taxon>
        <taxon>Neoptera</taxon>
        <taxon>Polyneoptera</taxon>
        <taxon>Dictyoptera</taxon>
        <taxon>Blattodea</taxon>
        <taxon>Blattoidea</taxon>
        <taxon>Termitoidae</taxon>
        <taxon>Kalotermitidae</taxon>
        <taxon>Cryptotermitinae</taxon>
        <taxon>Cryptotermes</taxon>
    </lineage>
</organism>
<dbReference type="EC" id="3.6.4.13" evidence="1"/>
<dbReference type="PROSITE" id="PS00039">
    <property type="entry name" value="DEAD_ATP_HELICASE"/>
    <property type="match status" value="1"/>
</dbReference>
<gene>
    <name evidence="10" type="ORF">B7P43_G14963</name>
</gene>
<protein>
    <recommendedName>
        <fullName evidence="1">RNA helicase</fullName>
        <ecNumber evidence="1">3.6.4.13</ecNumber>
    </recommendedName>
</protein>
<dbReference type="SMART" id="SM00487">
    <property type="entry name" value="DEXDc"/>
    <property type="match status" value="1"/>
</dbReference>
<evidence type="ECO:0000256" key="2">
    <source>
        <dbReference type="ARBA" id="ARBA00022741"/>
    </source>
</evidence>
<dbReference type="CDD" id="cd18787">
    <property type="entry name" value="SF2_C_DEAD"/>
    <property type="match status" value="1"/>
</dbReference>
<keyword evidence="4" id="KW-0347">Helicase</keyword>
<dbReference type="GO" id="GO:0003676">
    <property type="term" value="F:nucleic acid binding"/>
    <property type="evidence" value="ECO:0007669"/>
    <property type="project" value="InterPro"/>
</dbReference>
<comment type="caution">
    <text evidence="10">The sequence shown here is derived from an EMBL/GenBank/DDBJ whole genome shotgun (WGS) entry which is preliminary data.</text>
</comment>
<dbReference type="Gene3D" id="3.40.50.300">
    <property type="entry name" value="P-loop containing nucleotide triphosphate hydrolases"/>
    <property type="match status" value="2"/>
</dbReference>
<dbReference type="Pfam" id="PF00270">
    <property type="entry name" value="DEAD"/>
    <property type="match status" value="1"/>
</dbReference>
<evidence type="ECO:0000256" key="3">
    <source>
        <dbReference type="ARBA" id="ARBA00022801"/>
    </source>
</evidence>
<dbReference type="InterPro" id="IPR014014">
    <property type="entry name" value="RNA_helicase_DEAD_Q_motif"/>
</dbReference>
<dbReference type="GO" id="GO:0005524">
    <property type="term" value="F:ATP binding"/>
    <property type="evidence" value="ECO:0007669"/>
    <property type="project" value="UniProtKB-KW"/>
</dbReference>
<dbReference type="EMBL" id="NEVH01019080">
    <property type="protein sequence ID" value="PNF22872.1"/>
    <property type="molecule type" value="Genomic_DNA"/>
</dbReference>
<dbReference type="SMART" id="SM00490">
    <property type="entry name" value="HELICc"/>
    <property type="match status" value="1"/>
</dbReference>
<dbReference type="GO" id="GO:0003724">
    <property type="term" value="F:RNA helicase activity"/>
    <property type="evidence" value="ECO:0007669"/>
    <property type="project" value="UniProtKB-EC"/>
</dbReference>
<dbReference type="PROSITE" id="PS51192">
    <property type="entry name" value="HELICASE_ATP_BIND_1"/>
    <property type="match status" value="1"/>
</dbReference>
<evidence type="ECO:0000256" key="4">
    <source>
        <dbReference type="ARBA" id="ARBA00022806"/>
    </source>
</evidence>
<dbReference type="STRING" id="105785.A0A2J7Q2Q5"/>
<keyword evidence="11" id="KW-1185">Reference proteome</keyword>
<evidence type="ECO:0000256" key="1">
    <source>
        <dbReference type="ARBA" id="ARBA00012552"/>
    </source>
</evidence>
<evidence type="ECO:0000313" key="10">
    <source>
        <dbReference type="EMBL" id="PNF22872.1"/>
    </source>
</evidence>
<dbReference type="InterPro" id="IPR001650">
    <property type="entry name" value="Helicase_C-like"/>
</dbReference>
<feature type="domain" description="Helicase C-terminal" evidence="8">
    <location>
        <begin position="260"/>
        <end position="407"/>
    </location>
</feature>
<feature type="short sequence motif" description="Q motif" evidence="6">
    <location>
        <begin position="24"/>
        <end position="52"/>
    </location>
</feature>
<dbReference type="Pfam" id="PF00271">
    <property type="entry name" value="Helicase_C"/>
    <property type="match status" value="1"/>
</dbReference>
<evidence type="ECO:0000313" key="11">
    <source>
        <dbReference type="Proteomes" id="UP000235965"/>
    </source>
</evidence>
<evidence type="ECO:0000256" key="5">
    <source>
        <dbReference type="ARBA" id="ARBA00022840"/>
    </source>
</evidence>
<name>A0A2J7Q2Q5_9NEOP</name>
<proteinExistence type="predicted"/>
<dbReference type="InterPro" id="IPR014001">
    <property type="entry name" value="Helicase_ATP-bd"/>
</dbReference>
<sequence length="809" mass="91624">MARSTAHILEDKPRTQDVFISEDIDFTGMLLSELTLKGLHKSGFRKPSPIQLKAVPLGRCGFDLIVQAKSGTGKTCVFTIVALEMVLVESKSLQVLVLAPTREIAIQIKNVMQDIGSEMKGLKVHSFIGGLPFEEDKAKLQRCHIAVGAPGRVKHLIEKGFLKTDNVRLFVLDEADKLMEPSFLKDVNYIFSVLPHNKQVIALSATYPDELDMFLSRYMRCPTHVNPGPEGPVLLGIRQFVSIVRPHLNTMVQIKYKVQELLRILSFVPFKQCLIFSNYQSRAESICNQLKTLGWAAIWLTGGQDQHRRLEAVASLREFRCRVLLSTDLTARGIDAENVNLVINLDIPHSGATYLHRIGRAGRYGSHGITISLVADGKELAQFRRMLGTIGESVSIAKVPSDGTSTDLWHCDISSLEEVQGIAPGDGAEACEGVNLDTSDSKHSQRGAVRKKVGKRVNGLSKDRKLQNEETLRREMNGSWNLYHESVGESNCVTDLVKEVGEMSLLAEEEKAEVQKVEEEALCGLDGALTQETRVDLRLDTYEDLLHLLENFTDETDAQDIHCLRERVTDISRESEVSRVLCDMIQGDICKMTNKLKEEIKDWNVEDLLKHLVKGHPWPVVEAEASRSPANKGTETDCHYVASYRASEAGEETVSSRRTFGHPSINSPSNSSHNHCANVHDDVCEGTVALERNSPETEVSLSCSEKSDLEIDVSRGSSPEFWMKNNQNSQWNYSNVHRSTDYYSYPWLHSYSDYYNWRYNCEEEYCGVDLCEYRHNVESSYYNMWRMHLQQVRQYIQWTEYWKHMFSKY</sequence>
<accession>A0A2J7Q2Q5</accession>
<dbReference type="InterPro" id="IPR027417">
    <property type="entry name" value="P-loop_NTPase"/>
</dbReference>
<dbReference type="PROSITE" id="PS51195">
    <property type="entry name" value="Q_MOTIF"/>
    <property type="match status" value="1"/>
</dbReference>
<evidence type="ECO:0000259" key="9">
    <source>
        <dbReference type="PROSITE" id="PS51195"/>
    </source>
</evidence>
<evidence type="ECO:0000259" key="8">
    <source>
        <dbReference type="PROSITE" id="PS51194"/>
    </source>
</evidence>
<feature type="domain" description="Helicase ATP-binding" evidence="7">
    <location>
        <begin position="55"/>
        <end position="225"/>
    </location>
</feature>
<evidence type="ECO:0000256" key="6">
    <source>
        <dbReference type="PROSITE-ProRule" id="PRU00552"/>
    </source>
</evidence>
<dbReference type="GO" id="GO:0016787">
    <property type="term" value="F:hydrolase activity"/>
    <property type="evidence" value="ECO:0007669"/>
    <property type="project" value="UniProtKB-KW"/>
</dbReference>
<dbReference type="AlphaFoldDB" id="A0A2J7Q2Q5"/>
<dbReference type="InParanoid" id="A0A2J7Q2Q5"/>
<keyword evidence="3" id="KW-0378">Hydrolase</keyword>
<dbReference type="CDD" id="cd17943">
    <property type="entry name" value="DEADc_DDX20"/>
    <property type="match status" value="1"/>
</dbReference>
<dbReference type="InterPro" id="IPR011545">
    <property type="entry name" value="DEAD/DEAH_box_helicase_dom"/>
</dbReference>
<reference evidence="10 11" key="1">
    <citation type="submission" date="2017-12" db="EMBL/GenBank/DDBJ databases">
        <title>Hemimetabolous genomes reveal molecular basis of termite eusociality.</title>
        <authorList>
            <person name="Harrison M.C."/>
            <person name="Jongepier E."/>
            <person name="Robertson H.M."/>
            <person name="Arning N."/>
            <person name="Bitard-Feildel T."/>
            <person name="Chao H."/>
            <person name="Childers C.P."/>
            <person name="Dinh H."/>
            <person name="Doddapaneni H."/>
            <person name="Dugan S."/>
            <person name="Gowin J."/>
            <person name="Greiner C."/>
            <person name="Han Y."/>
            <person name="Hu H."/>
            <person name="Hughes D.S.T."/>
            <person name="Huylmans A.-K."/>
            <person name="Kemena C."/>
            <person name="Kremer L.P.M."/>
            <person name="Lee S.L."/>
            <person name="Lopez-Ezquerra A."/>
            <person name="Mallet L."/>
            <person name="Monroy-Kuhn J.M."/>
            <person name="Moser A."/>
            <person name="Murali S.C."/>
            <person name="Muzny D.M."/>
            <person name="Otani S."/>
            <person name="Piulachs M.-D."/>
            <person name="Poelchau M."/>
            <person name="Qu J."/>
            <person name="Schaub F."/>
            <person name="Wada-Katsumata A."/>
            <person name="Worley K.C."/>
            <person name="Xie Q."/>
            <person name="Ylla G."/>
            <person name="Poulsen M."/>
            <person name="Gibbs R.A."/>
            <person name="Schal C."/>
            <person name="Richards S."/>
            <person name="Belles X."/>
            <person name="Korb J."/>
            <person name="Bornberg-Bauer E."/>
        </authorList>
    </citation>
    <scope>NUCLEOTIDE SEQUENCE [LARGE SCALE GENOMIC DNA]</scope>
    <source>
        <tissue evidence="10">Whole body</tissue>
    </source>
</reference>
<dbReference type="SUPFAM" id="SSF52540">
    <property type="entry name" value="P-loop containing nucleoside triphosphate hydrolases"/>
    <property type="match status" value="1"/>
</dbReference>
<dbReference type="GO" id="GO:0010468">
    <property type="term" value="P:regulation of gene expression"/>
    <property type="evidence" value="ECO:0007669"/>
    <property type="project" value="UniProtKB-ARBA"/>
</dbReference>
<dbReference type="OrthoDB" id="434041at2759"/>
<keyword evidence="5" id="KW-0067">ATP-binding</keyword>
<dbReference type="PROSITE" id="PS51194">
    <property type="entry name" value="HELICASE_CTER"/>
    <property type="match status" value="1"/>
</dbReference>
<dbReference type="InterPro" id="IPR000629">
    <property type="entry name" value="RNA-helicase_DEAD-box_CS"/>
</dbReference>
<keyword evidence="2" id="KW-0547">Nucleotide-binding</keyword>
<dbReference type="PANTHER" id="PTHR47958">
    <property type="entry name" value="ATP-DEPENDENT RNA HELICASE DBP3"/>
    <property type="match status" value="1"/>
</dbReference>